<evidence type="ECO:0000256" key="1">
    <source>
        <dbReference type="ARBA" id="ARBA00022884"/>
    </source>
</evidence>
<proteinExistence type="predicted"/>
<feature type="region of interest" description="Disordered" evidence="3">
    <location>
        <begin position="385"/>
        <end position="466"/>
    </location>
</feature>
<feature type="domain" description="NTF2" evidence="5">
    <location>
        <begin position="15"/>
        <end position="131"/>
    </location>
</feature>
<sequence length="466" mass="51238">MADTAASSAHNPEEVGIAFVQQYYSILPTSPESVHKFYQEGSVLSRPGVDSVMTTASTLKGINDIILSLDYPNYHVEIFSADSQDSYMNGVFVLVTGCLTGKDDVSRKFTQSFFLAPQDRGYYVLNDIFRYVEEEELVDLAVNDNVDETAPTVMLTPDIDSTHDPNHPVVNHSTTVEKHIDYGNEVDQSLANRKVSVVSATNHTVVSSHNAAVEQNDVPLTAAPSQNDTHHDVAHPSTETTAKMQEDAPKKSYASIVNALKGNTAPFRSAPTKPMERPRAAPVPPEASAPSSISSLDRKIDRTVKGHSIFVANLPMNATVEQLAEIFKVHGTIKPDGVQVRSHKGMQGKLNCYGFVEFESADAVQRALEVSSILIGNRKAAIEEKKGNNNDTGRFQSVRGGYRDNFRSRENFNGGRNYRRNEFEKRADGQALRNGDGNQKAYQNGEGRDARQGQGQGRKKFVPEFS</sequence>
<dbReference type="GO" id="GO:0005829">
    <property type="term" value="C:cytosol"/>
    <property type="evidence" value="ECO:0007669"/>
    <property type="project" value="TreeGrafter"/>
</dbReference>
<dbReference type="InterPro" id="IPR002075">
    <property type="entry name" value="NTF2_dom"/>
</dbReference>
<dbReference type="InterPro" id="IPR012677">
    <property type="entry name" value="Nucleotide-bd_a/b_plait_sf"/>
</dbReference>
<gene>
    <name evidence="6" type="ORF">CFOL_v3_04969</name>
</gene>
<dbReference type="FunFam" id="3.10.450.50:FF:000003">
    <property type="entry name" value="Nuclear transport factor 2 family protein"/>
    <property type="match status" value="1"/>
</dbReference>
<dbReference type="InterPro" id="IPR018222">
    <property type="entry name" value="Nuclear_transport_factor_2_euk"/>
</dbReference>
<dbReference type="SUPFAM" id="SSF54427">
    <property type="entry name" value="NTF2-like"/>
    <property type="match status" value="1"/>
</dbReference>
<dbReference type="GO" id="GO:1990904">
    <property type="term" value="C:ribonucleoprotein complex"/>
    <property type="evidence" value="ECO:0007669"/>
    <property type="project" value="TreeGrafter"/>
</dbReference>
<evidence type="ECO:0000313" key="7">
    <source>
        <dbReference type="Proteomes" id="UP000187406"/>
    </source>
</evidence>
<dbReference type="OrthoDB" id="339151at2759"/>
<dbReference type="InterPro" id="IPR035979">
    <property type="entry name" value="RBD_domain_sf"/>
</dbReference>
<comment type="caution">
    <text evidence="6">The sequence shown here is derived from an EMBL/GenBank/DDBJ whole genome shotgun (WGS) entry which is preliminary data.</text>
</comment>
<dbReference type="Pfam" id="PF00076">
    <property type="entry name" value="RRM_1"/>
    <property type="match status" value="1"/>
</dbReference>
<evidence type="ECO:0000256" key="2">
    <source>
        <dbReference type="PROSITE-ProRule" id="PRU00176"/>
    </source>
</evidence>
<dbReference type="CDD" id="cd00590">
    <property type="entry name" value="RRM_SF"/>
    <property type="match status" value="1"/>
</dbReference>
<evidence type="ECO:0000256" key="3">
    <source>
        <dbReference type="SAM" id="MobiDB-lite"/>
    </source>
</evidence>
<keyword evidence="1 2" id="KW-0694">RNA-binding</keyword>
<feature type="domain" description="RRM" evidence="4">
    <location>
        <begin position="307"/>
        <end position="387"/>
    </location>
</feature>
<dbReference type="PROSITE" id="PS50177">
    <property type="entry name" value="NTF2_DOMAIN"/>
    <property type="match status" value="1"/>
</dbReference>
<dbReference type="EMBL" id="BDDD01000200">
    <property type="protein sequence ID" value="GAV61442.1"/>
    <property type="molecule type" value="Genomic_DNA"/>
</dbReference>
<dbReference type="Gene3D" id="3.10.450.50">
    <property type="match status" value="1"/>
</dbReference>
<evidence type="ECO:0000259" key="4">
    <source>
        <dbReference type="PROSITE" id="PS50102"/>
    </source>
</evidence>
<protein>
    <submittedName>
        <fullName evidence="6">NTF2 domain-containing protein/RRM_6 domain-containing protein</fullName>
    </submittedName>
</protein>
<name>A0A1Q3B0Y3_CEPFO</name>
<dbReference type="PROSITE" id="PS50102">
    <property type="entry name" value="RRM"/>
    <property type="match status" value="1"/>
</dbReference>
<dbReference type="InterPro" id="IPR000504">
    <property type="entry name" value="RRM_dom"/>
</dbReference>
<reference evidence="7" key="1">
    <citation type="submission" date="2016-04" db="EMBL/GenBank/DDBJ databases">
        <title>Cephalotus genome sequencing.</title>
        <authorList>
            <person name="Fukushima K."/>
            <person name="Hasebe M."/>
            <person name="Fang X."/>
        </authorList>
    </citation>
    <scope>NUCLEOTIDE SEQUENCE [LARGE SCALE GENOMIC DNA]</scope>
    <source>
        <strain evidence="7">cv. St1</strain>
    </source>
</reference>
<dbReference type="Gene3D" id="3.30.70.330">
    <property type="match status" value="1"/>
</dbReference>
<dbReference type="SUPFAM" id="SSF54928">
    <property type="entry name" value="RNA-binding domain, RBD"/>
    <property type="match status" value="1"/>
</dbReference>
<feature type="compositionally biased region" description="Basic and acidic residues" evidence="3">
    <location>
        <begin position="401"/>
        <end position="410"/>
    </location>
</feature>
<dbReference type="InterPro" id="IPR039539">
    <property type="entry name" value="Ras_GTPase_bind_prot"/>
</dbReference>
<dbReference type="CDD" id="cd00780">
    <property type="entry name" value="NTF2"/>
    <property type="match status" value="1"/>
</dbReference>
<dbReference type="Proteomes" id="UP000187406">
    <property type="component" value="Unassembled WGS sequence"/>
</dbReference>
<dbReference type="Pfam" id="PF02136">
    <property type="entry name" value="NTF2"/>
    <property type="match status" value="1"/>
</dbReference>
<dbReference type="InterPro" id="IPR032710">
    <property type="entry name" value="NTF2-like_dom_sf"/>
</dbReference>
<organism evidence="6 7">
    <name type="scientific">Cephalotus follicularis</name>
    <name type="common">Albany pitcher plant</name>
    <dbReference type="NCBI Taxonomy" id="3775"/>
    <lineage>
        <taxon>Eukaryota</taxon>
        <taxon>Viridiplantae</taxon>
        <taxon>Streptophyta</taxon>
        <taxon>Embryophyta</taxon>
        <taxon>Tracheophyta</taxon>
        <taxon>Spermatophyta</taxon>
        <taxon>Magnoliopsida</taxon>
        <taxon>eudicotyledons</taxon>
        <taxon>Gunneridae</taxon>
        <taxon>Pentapetalae</taxon>
        <taxon>rosids</taxon>
        <taxon>fabids</taxon>
        <taxon>Oxalidales</taxon>
        <taxon>Cephalotaceae</taxon>
        <taxon>Cephalotus</taxon>
    </lineage>
</organism>
<dbReference type="InParanoid" id="A0A1Q3B0Y3"/>
<dbReference type="GO" id="GO:0003729">
    <property type="term" value="F:mRNA binding"/>
    <property type="evidence" value="ECO:0007669"/>
    <property type="project" value="TreeGrafter"/>
</dbReference>
<dbReference type="AlphaFoldDB" id="A0A1Q3B0Y3"/>
<accession>A0A1Q3B0Y3</accession>
<keyword evidence="7" id="KW-1185">Reference proteome</keyword>
<dbReference type="PANTHER" id="PTHR10693:SF45">
    <property type="entry name" value="NUCLEAR TRANSPORT FACTOR 2 (NTF2) FAMILY PROTEIN WITH RNA BINDING (RRM-RBD-RNP MOTIFS) DOMAIN-CONTAINING PROTEIN"/>
    <property type="match status" value="1"/>
</dbReference>
<dbReference type="SMART" id="SM00360">
    <property type="entry name" value="RRM"/>
    <property type="match status" value="1"/>
</dbReference>
<feature type="region of interest" description="Disordered" evidence="3">
    <location>
        <begin position="264"/>
        <end position="295"/>
    </location>
</feature>
<feature type="region of interest" description="Disordered" evidence="3">
    <location>
        <begin position="215"/>
        <end position="250"/>
    </location>
</feature>
<dbReference type="PANTHER" id="PTHR10693">
    <property type="entry name" value="RAS GTPASE-ACTIVATING PROTEIN-BINDING PROTEIN"/>
    <property type="match status" value="1"/>
</dbReference>
<dbReference type="STRING" id="3775.A0A1Q3B0Y3"/>
<feature type="compositionally biased region" description="Basic and acidic residues" evidence="3">
    <location>
        <begin position="419"/>
        <end position="428"/>
    </location>
</feature>
<evidence type="ECO:0000259" key="5">
    <source>
        <dbReference type="PROSITE" id="PS50177"/>
    </source>
</evidence>
<evidence type="ECO:0000313" key="6">
    <source>
        <dbReference type="EMBL" id="GAV61442.1"/>
    </source>
</evidence>